<keyword evidence="1" id="KW-0143">Chaperone</keyword>
<sequence>MNHEHQPQYLELLASNLMGWLGEKGGALSEYELLGIIKAEIPQFFQLEPPLDTLYQKHFWLFHHLYRLQHRLSEQKLHLSVNALSIQVAPLNIQSDHLAQTDPLKAFYLDINNLYLSQDEVHKMQEKFWQRYLAIDKKAQAIKTLGLTGCPELTQEVIKRRYKQLVHKSHPDKQGDAAQFDAIKQAYNTLLSLF</sequence>
<dbReference type="RefSeq" id="WP_124026197.1">
    <property type="nucleotide sequence ID" value="NZ_JBHRSN010000005.1"/>
</dbReference>
<dbReference type="OrthoDB" id="581986at2"/>
<organism evidence="3 4">
    <name type="scientific">Alteromonas sediminis</name>
    <dbReference type="NCBI Taxonomy" id="2259342"/>
    <lineage>
        <taxon>Bacteria</taxon>
        <taxon>Pseudomonadati</taxon>
        <taxon>Pseudomonadota</taxon>
        <taxon>Gammaproteobacteria</taxon>
        <taxon>Alteromonadales</taxon>
        <taxon>Alteromonadaceae</taxon>
        <taxon>Alteromonas/Salinimonas group</taxon>
        <taxon>Alteromonas</taxon>
    </lineage>
</organism>
<dbReference type="PROSITE" id="PS50076">
    <property type="entry name" value="DNAJ_2"/>
    <property type="match status" value="1"/>
</dbReference>
<dbReference type="Gene3D" id="1.10.287.110">
    <property type="entry name" value="DnaJ domain"/>
    <property type="match status" value="1"/>
</dbReference>
<dbReference type="CDD" id="cd06257">
    <property type="entry name" value="DnaJ"/>
    <property type="match status" value="1"/>
</dbReference>
<evidence type="ECO:0000313" key="3">
    <source>
        <dbReference type="EMBL" id="RPJ68195.1"/>
    </source>
</evidence>
<dbReference type="Pfam" id="PF00226">
    <property type="entry name" value="DnaJ"/>
    <property type="match status" value="1"/>
</dbReference>
<feature type="domain" description="J" evidence="2">
    <location>
        <begin position="140"/>
        <end position="194"/>
    </location>
</feature>
<proteinExistence type="predicted"/>
<evidence type="ECO:0000259" key="2">
    <source>
        <dbReference type="PROSITE" id="PS50076"/>
    </source>
</evidence>
<dbReference type="Proteomes" id="UP000275281">
    <property type="component" value="Unassembled WGS sequence"/>
</dbReference>
<evidence type="ECO:0000256" key="1">
    <source>
        <dbReference type="ARBA" id="ARBA00023186"/>
    </source>
</evidence>
<reference evidence="3 4" key="1">
    <citation type="submission" date="2018-11" db="EMBL/GenBank/DDBJ databases">
        <authorList>
            <person name="Ye M.-Q."/>
            <person name="Du Z.-J."/>
        </authorList>
    </citation>
    <scope>NUCLEOTIDE SEQUENCE [LARGE SCALE GENOMIC DNA]</scope>
    <source>
        <strain evidence="3 4">U0105</strain>
    </source>
</reference>
<name>A0A3N5YEK1_9ALTE</name>
<dbReference type="EMBL" id="RPOK01000001">
    <property type="protein sequence ID" value="RPJ68195.1"/>
    <property type="molecule type" value="Genomic_DNA"/>
</dbReference>
<dbReference type="InterPro" id="IPR036869">
    <property type="entry name" value="J_dom_sf"/>
</dbReference>
<dbReference type="AlphaFoldDB" id="A0A3N5YEK1"/>
<comment type="caution">
    <text evidence="3">The sequence shown here is derived from an EMBL/GenBank/DDBJ whole genome shotgun (WGS) entry which is preliminary data.</text>
</comment>
<dbReference type="InterPro" id="IPR021059">
    <property type="entry name" value="DnaJ-related_N"/>
</dbReference>
<dbReference type="Pfam" id="PF12339">
    <property type="entry name" value="DNAJ_related"/>
    <property type="match status" value="1"/>
</dbReference>
<gene>
    <name evidence="3" type="ORF">DRW07_01945</name>
</gene>
<dbReference type="SUPFAM" id="SSF46565">
    <property type="entry name" value="Chaperone J-domain"/>
    <property type="match status" value="1"/>
</dbReference>
<accession>A0A3N5YEK1</accession>
<protein>
    <recommendedName>
        <fullName evidence="2">J domain-containing protein</fullName>
    </recommendedName>
</protein>
<dbReference type="InterPro" id="IPR001623">
    <property type="entry name" value="DnaJ_domain"/>
</dbReference>
<evidence type="ECO:0000313" key="4">
    <source>
        <dbReference type="Proteomes" id="UP000275281"/>
    </source>
</evidence>
<keyword evidence="4" id="KW-1185">Reference proteome</keyword>